<reference evidence="3 4" key="1">
    <citation type="submission" date="2015-03" db="EMBL/GenBank/DDBJ databases">
        <title>Draft genome sequence of Luteibacter yeojuensis strain SU11.</title>
        <authorList>
            <person name="Sulaiman J."/>
            <person name="Priya K."/>
            <person name="Chan K.-G."/>
        </authorList>
    </citation>
    <scope>NUCLEOTIDE SEQUENCE [LARGE SCALE GENOMIC DNA]</scope>
    <source>
        <strain evidence="3 4">SU11</strain>
    </source>
</reference>
<keyword evidence="4" id="KW-1185">Reference proteome</keyword>
<evidence type="ECO:0000313" key="4">
    <source>
        <dbReference type="Proteomes" id="UP000033651"/>
    </source>
</evidence>
<dbReference type="CDD" id="cd19080">
    <property type="entry name" value="AKR_AKR9A_9B"/>
    <property type="match status" value="1"/>
</dbReference>
<dbReference type="Pfam" id="PF00248">
    <property type="entry name" value="Aldo_ket_red"/>
    <property type="match status" value="1"/>
</dbReference>
<dbReference type="PATRIC" id="fig|345309.4.peg.2989"/>
<dbReference type="Proteomes" id="UP000033651">
    <property type="component" value="Unassembled WGS sequence"/>
</dbReference>
<dbReference type="InterPro" id="IPR050523">
    <property type="entry name" value="AKR_Detox_Biosynth"/>
</dbReference>
<dbReference type="PANTHER" id="PTHR43364:SF4">
    <property type="entry name" value="NAD(P)-LINKED OXIDOREDUCTASE SUPERFAMILY PROTEIN"/>
    <property type="match status" value="1"/>
</dbReference>
<dbReference type="OrthoDB" id="9772407at2"/>
<accession>A0A0F3L0P9</accession>
<dbReference type="Gene3D" id="3.20.20.100">
    <property type="entry name" value="NADP-dependent oxidoreductase domain"/>
    <property type="match status" value="1"/>
</dbReference>
<protein>
    <submittedName>
        <fullName evidence="3">Aldo/keto reductase</fullName>
    </submittedName>
</protein>
<dbReference type="InterPro" id="IPR023210">
    <property type="entry name" value="NADP_OxRdtase_dom"/>
</dbReference>
<dbReference type="GO" id="GO:0005829">
    <property type="term" value="C:cytosol"/>
    <property type="evidence" value="ECO:0007669"/>
    <property type="project" value="TreeGrafter"/>
</dbReference>
<dbReference type="SUPFAM" id="SSF51430">
    <property type="entry name" value="NAD(P)-linked oxidoreductase"/>
    <property type="match status" value="1"/>
</dbReference>
<dbReference type="GO" id="GO:0016491">
    <property type="term" value="F:oxidoreductase activity"/>
    <property type="evidence" value="ECO:0007669"/>
    <property type="project" value="UniProtKB-KW"/>
</dbReference>
<proteinExistence type="predicted"/>
<comment type="caution">
    <text evidence="3">The sequence shown here is derived from an EMBL/GenBank/DDBJ whole genome shotgun (WGS) entry which is preliminary data.</text>
</comment>
<evidence type="ECO:0000259" key="2">
    <source>
        <dbReference type="Pfam" id="PF00248"/>
    </source>
</evidence>
<dbReference type="EMBL" id="JZRB01000004">
    <property type="protein sequence ID" value="KJV36787.1"/>
    <property type="molecule type" value="Genomic_DNA"/>
</dbReference>
<sequence>MALQLDSYTTLGRSGLRVSPVSLGTMTFGEDWGWGAGEAESRAMLDTYMERGGNFIDTANFYTGGTAETLLGKFLAGRRDRAVIATKYSLNVEPGNVNAGGNHRRNMVRAVEASLKRLGTDYIDLYYLHVWDYTTPVEEIMRGFDDLVSSGKIVYAGISDAPAWQVSRMQTLAELRGWAPFVALQIEYSLIERTVEHELLPMAAEMGLGVLAWSPLGSGVLSGKYTRADIEANKGKDMFNGGRAAVAAGMGALSEKNLDLVDVLKQVAEDVGHSPAQTAIAWLLAKQAPRVIPILGARTAAQFEENLAALDVTFTDAQMQRLDEASAIDPIFPHRFLPRVQAQVRGGASIDRAW</sequence>
<feature type="domain" description="NADP-dependent oxidoreductase" evidence="2">
    <location>
        <begin position="21"/>
        <end position="326"/>
    </location>
</feature>
<dbReference type="RefSeq" id="WP_045828092.1">
    <property type="nucleotide sequence ID" value="NZ_JZRB01000004.1"/>
</dbReference>
<evidence type="ECO:0000313" key="3">
    <source>
        <dbReference type="EMBL" id="KJV36787.1"/>
    </source>
</evidence>
<dbReference type="PANTHER" id="PTHR43364">
    <property type="entry name" value="NADH-SPECIFIC METHYLGLYOXAL REDUCTASE-RELATED"/>
    <property type="match status" value="1"/>
</dbReference>
<dbReference type="AlphaFoldDB" id="A0A0F3L0P9"/>
<name>A0A0F3L0P9_9GAMM</name>
<dbReference type="FunFam" id="3.20.20.100:FF:000004">
    <property type="entry name" value="Oxidoreductase, aldo/keto reductase"/>
    <property type="match status" value="1"/>
</dbReference>
<gene>
    <name evidence="3" type="ORF">VI08_03260</name>
</gene>
<organism evidence="3 4">
    <name type="scientific">Luteibacter yeojuensis</name>
    <dbReference type="NCBI Taxonomy" id="345309"/>
    <lineage>
        <taxon>Bacteria</taxon>
        <taxon>Pseudomonadati</taxon>
        <taxon>Pseudomonadota</taxon>
        <taxon>Gammaproteobacteria</taxon>
        <taxon>Lysobacterales</taxon>
        <taxon>Rhodanobacteraceae</taxon>
        <taxon>Luteibacter</taxon>
    </lineage>
</organism>
<keyword evidence="1" id="KW-0560">Oxidoreductase</keyword>
<dbReference type="InterPro" id="IPR036812">
    <property type="entry name" value="NAD(P)_OxRdtase_dom_sf"/>
</dbReference>
<evidence type="ECO:0000256" key="1">
    <source>
        <dbReference type="ARBA" id="ARBA00023002"/>
    </source>
</evidence>